<dbReference type="Gene3D" id="3.60.130.10">
    <property type="entry name" value="Clavaminate synthase-like"/>
    <property type="match status" value="1"/>
</dbReference>
<dbReference type="InterPro" id="IPR003819">
    <property type="entry name" value="TauD/TfdA-like"/>
</dbReference>
<dbReference type="GO" id="GO:0017000">
    <property type="term" value="P:antibiotic biosynthetic process"/>
    <property type="evidence" value="ECO:0007669"/>
    <property type="project" value="UniProtKB-KW"/>
</dbReference>
<dbReference type="Pfam" id="PF02668">
    <property type="entry name" value="TauD"/>
    <property type="match status" value="1"/>
</dbReference>
<dbReference type="PANTHER" id="PTHR10696:SF56">
    <property type="entry name" value="TAUD_TFDA-LIKE DOMAIN-CONTAINING PROTEIN"/>
    <property type="match status" value="1"/>
</dbReference>
<evidence type="ECO:0000313" key="6">
    <source>
        <dbReference type="Proteomes" id="UP000287247"/>
    </source>
</evidence>
<dbReference type="EMBL" id="BDQK01000013">
    <property type="protein sequence ID" value="GBF81191.1"/>
    <property type="molecule type" value="Genomic_DNA"/>
</dbReference>
<evidence type="ECO:0000259" key="4">
    <source>
        <dbReference type="Pfam" id="PF02668"/>
    </source>
</evidence>
<dbReference type="AlphaFoldDB" id="A0A401IJB0"/>
<keyword evidence="6" id="KW-1185">Reference proteome</keyword>
<dbReference type="SUPFAM" id="SSF51197">
    <property type="entry name" value="Clavaminate synthase-like"/>
    <property type="match status" value="1"/>
</dbReference>
<comment type="cofactor">
    <cofactor evidence="1">
        <name>Fe(2+)</name>
        <dbReference type="ChEBI" id="CHEBI:29033"/>
    </cofactor>
</comment>
<evidence type="ECO:0000256" key="2">
    <source>
        <dbReference type="ARBA" id="ARBA00023002"/>
    </source>
</evidence>
<feature type="domain" description="TauD/TfdA-like" evidence="4">
    <location>
        <begin position="61"/>
        <end position="307"/>
    </location>
</feature>
<reference evidence="6" key="1">
    <citation type="submission" date="2017-05" db="EMBL/GenBank/DDBJ databases">
        <title>Physiological properties and genetic analysis related to exopolysaccharide production of fresh-water unicellular cyanobacterium Aphanothece sacrum, Suizenji Nori, that has been cultured as a food source in Japan.</title>
        <authorList>
            <person name="Kanesaki Y."/>
            <person name="Yoshikawa S."/>
            <person name="Ohki K."/>
        </authorList>
    </citation>
    <scope>NUCLEOTIDE SEQUENCE [LARGE SCALE GENOMIC DNA]</scope>
    <source>
        <strain evidence="6">FPU1</strain>
    </source>
</reference>
<evidence type="ECO:0000256" key="3">
    <source>
        <dbReference type="ARBA" id="ARBA00023194"/>
    </source>
</evidence>
<comment type="caution">
    <text evidence="5">The sequence shown here is derived from an EMBL/GenBank/DDBJ whole genome shotgun (WGS) entry which is preliminary data.</text>
</comment>
<keyword evidence="2" id="KW-0560">Oxidoreductase</keyword>
<sequence>MSKGISSKSREDIMDLVSLSAAWKGNELLNSPYWNYRLTSTEIAEIEAAIHALKVSHDQPIQFNQLSKTLAGVSEELENGKGAVLLKGFPVNQYSEEEIAEVYLALCRQMGLPVRESNSDFDSPIRKNTQFITYIRAEAADSSAEGKQSNDAFKFHCDRCDVNSLLCIRQSRTGGENRLASAITIYNEMRYSYPDIAQELFKEIPFFFEGEKNWTNYPLWCIHKGKFTTQYSSAYVKLSQLVLGAPRLTEKQKQGLTLLEEIGLKVGITLRVEPGDWLLTNNHVIYHARTSWPIESGKYDRLLLRAWYTPFNSRELPDKPSFRTMWGNVKAGCPRGGFLPNHPTPPDQPITEPLSETDAYWLAQYMKGRWRGADQIK</sequence>
<dbReference type="Proteomes" id="UP000287247">
    <property type="component" value="Unassembled WGS sequence"/>
</dbReference>
<keyword evidence="3" id="KW-0045">Antibiotic biosynthesis</keyword>
<gene>
    <name evidence="5" type="ORF">AsFPU1_2603</name>
</gene>
<protein>
    <recommendedName>
        <fullName evidence="4">TauD/TfdA-like domain-containing protein</fullName>
    </recommendedName>
</protein>
<evidence type="ECO:0000256" key="1">
    <source>
        <dbReference type="ARBA" id="ARBA00001954"/>
    </source>
</evidence>
<dbReference type="InterPro" id="IPR050411">
    <property type="entry name" value="AlphaKG_dependent_hydroxylases"/>
</dbReference>
<evidence type="ECO:0000313" key="5">
    <source>
        <dbReference type="EMBL" id="GBF81191.1"/>
    </source>
</evidence>
<dbReference type="GO" id="GO:0016491">
    <property type="term" value="F:oxidoreductase activity"/>
    <property type="evidence" value="ECO:0007669"/>
    <property type="project" value="UniProtKB-KW"/>
</dbReference>
<organism evidence="5 6">
    <name type="scientific">Aphanothece sacrum FPU1</name>
    <dbReference type="NCBI Taxonomy" id="1920663"/>
    <lineage>
        <taxon>Bacteria</taxon>
        <taxon>Bacillati</taxon>
        <taxon>Cyanobacteriota</taxon>
        <taxon>Cyanophyceae</taxon>
        <taxon>Oscillatoriophycideae</taxon>
        <taxon>Chroococcales</taxon>
        <taxon>Aphanothecaceae</taxon>
        <taxon>Aphanothece</taxon>
    </lineage>
</organism>
<dbReference type="PANTHER" id="PTHR10696">
    <property type="entry name" value="GAMMA-BUTYROBETAINE HYDROXYLASE-RELATED"/>
    <property type="match status" value="1"/>
</dbReference>
<accession>A0A401IJB0</accession>
<name>A0A401IJB0_APHSA</name>
<proteinExistence type="predicted"/>
<dbReference type="InterPro" id="IPR042098">
    <property type="entry name" value="TauD-like_sf"/>
</dbReference>